<keyword evidence="3" id="KW-1185">Reference proteome</keyword>
<protein>
    <submittedName>
        <fullName evidence="2">Uncharacterized protein</fullName>
    </submittedName>
</protein>
<evidence type="ECO:0000313" key="2">
    <source>
        <dbReference type="EMBL" id="CAI9536276.1"/>
    </source>
</evidence>
<evidence type="ECO:0000256" key="1">
    <source>
        <dbReference type="SAM" id="Phobius"/>
    </source>
</evidence>
<accession>A0ABN9AJS0</accession>
<reference evidence="2" key="1">
    <citation type="submission" date="2023-05" db="EMBL/GenBank/DDBJ databases">
        <authorList>
            <person name="Stuckert A."/>
        </authorList>
    </citation>
    <scope>NUCLEOTIDE SEQUENCE</scope>
</reference>
<proteinExistence type="predicted"/>
<feature type="non-terminal residue" evidence="2">
    <location>
        <position position="1"/>
    </location>
</feature>
<dbReference type="Proteomes" id="UP001162483">
    <property type="component" value="Unassembled WGS sequence"/>
</dbReference>
<feature type="transmembrane region" description="Helical" evidence="1">
    <location>
        <begin position="52"/>
        <end position="72"/>
    </location>
</feature>
<keyword evidence="1" id="KW-0812">Transmembrane</keyword>
<comment type="caution">
    <text evidence="2">The sequence shown here is derived from an EMBL/GenBank/DDBJ whole genome shotgun (WGS) entry which is preliminary data.</text>
</comment>
<sequence length="134" mass="15707">GFRGEPQAVFYLISAWSYPLNIQTRPEGLGVDGRGDPRKGLMWMGGGTPRRFLFVMVLVFKCNFPFFFFIIAQKFSCQFPQLKEKVFLGIYIPKGNNVYFEFIKRYKVFCNFVESDILSLYTIVKKKKGWHLHL</sequence>
<feature type="non-terminal residue" evidence="2">
    <location>
        <position position="134"/>
    </location>
</feature>
<name>A0ABN9AJS0_9NEOB</name>
<dbReference type="EMBL" id="CATNWA010000309">
    <property type="protein sequence ID" value="CAI9536276.1"/>
    <property type="molecule type" value="Genomic_DNA"/>
</dbReference>
<keyword evidence="1" id="KW-0472">Membrane</keyword>
<gene>
    <name evidence="2" type="ORF">SPARVUS_LOCUS1001206</name>
</gene>
<keyword evidence="1" id="KW-1133">Transmembrane helix</keyword>
<organism evidence="2 3">
    <name type="scientific">Staurois parvus</name>
    <dbReference type="NCBI Taxonomy" id="386267"/>
    <lineage>
        <taxon>Eukaryota</taxon>
        <taxon>Metazoa</taxon>
        <taxon>Chordata</taxon>
        <taxon>Craniata</taxon>
        <taxon>Vertebrata</taxon>
        <taxon>Euteleostomi</taxon>
        <taxon>Amphibia</taxon>
        <taxon>Batrachia</taxon>
        <taxon>Anura</taxon>
        <taxon>Neobatrachia</taxon>
        <taxon>Ranoidea</taxon>
        <taxon>Ranidae</taxon>
        <taxon>Staurois</taxon>
    </lineage>
</organism>
<evidence type="ECO:0000313" key="3">
    <source>
        <dbReference type="Proteomes" id="UP001162483"/>
    </source>
</evidence>